<protein>
    <recommendedName>
        <fullName evidence="2">7 transmembrane helices usually fused to an inactive transglutaminase domain-containing protein</fullName>
    </recommendedName>
</protein>
<keyword evidence="1" id="KW-0812">Transmembrane</keyword>
<reference evidence="3 4" key="1">
    <citation type="submission" date="2018-09" db="EMBL/GenBank/DDBJ databases">
        <title>Metagenome Assembled Genomes from an Advanced Water Purification Facility.</title>
        <authorList>
            <person name="Stamps B.W."/>
            <person name="Spear J.R."/>
        </authorList>
    </citation>
    <scope>NUCLEOTIDE SEQUENCE [LARGE SCALE GENOMIC DNA]</scope>
    <source>
        <strain evidence="3">Bin_63_2</strain>
    </source>
</reference>
<evidence type="ECO:0000259" key="2">
    <source>
        <dbReference type="Pfam" id="PF14402"/>
    </source>
</evidence>
<comment type="caution">
    <text evidence="3">The sequence shown here is derived from an EMBL/GenBank/DDBJ whole genome shotgun (WGS) entry which is preliminary data.</text>
</comment>
<keyword evidence="1" id="KW-0472">Membrane</keyword>
<proteinExistence type="predicted"/>
<organism evidence="3 4">
    <name type="scientific">Candidatus Dojkabacteria bacterium</name>
    <dbReference type="NCBI Taxonomy" id="2099670"/>
    <lineage>
        <taxon>Bacteria</taxon>
        <taxon>Candidatus Dojkabacteria</taxon>
    </lineage>
</organism>
<dbReference type="Proteomes" id="UP000321026">
    <property type="component" value="Unassembled WGS sequence"/>
</dbReference>
<dbReference type="AlphaFoldDB" id="A0A5C7J6S9"/>
<feature type="non-terminal residue" evidence="3">
    <location>
        <position position="1"/>
    </location>
</feature>
<evidence type="ECO:0000313" key="3">
    <source>
        <dbReference type="EMBL" id="TXG77169.1"/>
    </source>
</evidence>
<evidence type="ECO:0000256" key="1">
    <source>
        <dbReference type="SAM" id="Phobius"/>
    </source>
</evidence>
<dbReference type="EMBL" id="SSDS01000052">
    <property type="protein sequence ID" value="TXG77169.1"/>
    <property type="molecule type" value="Genomic_DNA"/>
</dbReference>
<dbReference type="Pfam" id="PF14402">
    <property type="entry name" value="7TM_transglut"/>
    <property type="match status" value="1"/>
</dbReference>
<evidence type="ECO:0000313" key="4">
    <source>
        <dbReference type="Proteomes" id="UP000321026"/>
    </source>
</evidence>
<dbReference type="InterPro" id="IPR025840">
    <property type="entry name" value="7TM_transglut"/>
</dbReference>
<sequence>AFLAFGEKGLKYGVAIFLAVLGVGILSRYLLKYFRLLYLPRVAITLSIISLTILGILALGASLKRTGLAAVDIFPLLIMITLTEKFVATQIEQGSKTALILAFETLVISVIGFFIVSQPWLQNFFLQYPWAILFTLLINIGLGKWTGLRLIEFIRFRTILKAER</sequence>
<feature type="domain" description="7 transmembrane helices usually fused to an inactive transglutaminase" evidence="2">
    <location>
        <begin position="3"/>
        <end position="159"/>
    </location>
</feature>
<feature type="transmembrane region" description="Helical" evidence="1">
    <location>
        <begin position="99"/>
        <end position="116"/>
    </location>
</feature>
<gene>
    <name evidence="3" type="ORF">E6Q11_03310</name>
</gene>
<name>A0A5C7J6S9_9BACT</name>
<keyword evidence="1" id="KW-1133">Transmembrane helix</keyword>
<feature type="transmembrane region" description="Helical" evidence="1">
    <location>
        <begin position="128"/>
        <end position="151"/>
    </location>
</feature>
<accession>A0A5C7J6S9</accession>
<feature type="transmembrane region" description="Helical" evidence="1">
    <location>
        <begin position="12"/>
        <end position="31"/>
    </location>
</feature>
<feature type="transmembrane region" description="Helical" evidence="1">
    <location>
        <begin position="38"/>
        <end position="61"/>
    </location>
</feature>